<evidence type="ECO:0000313" key="2">
    <source>
        <dbReference type="Proteomes" id="UP000072660"/>
    </source>
</evidence>
<comment type="caution">
    <text evidence="1">The sequence shown here is derived from an EMBL/GenBank/DDBJ whole genome shotgun (WGS) entry which is preliminary data.</text>
</comment>
<reference evidence="1 2" key="1">
    <citation type="submission" date="2016-02" db="EMBL/GenBank/DDBJ databases">
        <authorList>
            <person name="Wen L."/>
            <person name="He K."/>
            <person name="Yang H."/>
        </authorList>
    </citation>
    <scope>NUCLEOTIDE SEQUENCE [LARGE SCALE GENOMIC DNA]</scope>
    <source>
        <strain evidence="1 2">CV58</strain>
    </source>
</reference>
<name>A0A139SPF2_9GAMM</name>
<accession>A0A139SPF2</accession>
<organism evidence="1 2">
    <name type="scientific">Ventosimonas gracilis</name>
    <dbReference type="NCBI Taxonomy" id="1680762"/>
    <lineage>
        <taxon>Bacteria</taxon>
        <taxon>Pseudomonadati</taxon>
        <taxon>Pseudomonadota</taxon>
        <taxon>Gammaproteobacteria</taxon>
        <taxon>Pseudomonadales</taxon>
        <taxon>Ventosimonadaceae</taxon>
        <taxon>Ventosimonas</taxon>
    </lineage>
</organism>
<dbReference type="SUPFAM" id="SSF56112">
    <property type="entry name" value="Protein kinase-like (PK-like)"/>
    <property type="match status" value="1"/>
</dbReference>
<evidence type="ECO:0000313" key="1">
    <source>
        <dbReference type="EMBL" id="KXU36331.1"/>
    </source>
</evidence>
<keyword evidence="2" id="KW-1185">Reference proteome</keyword>
<dbReference type="Proteomes" id="UP000072660">
    <property type="component" value="Unassembled WGS sequence"/>
</dbReference>
<protein>
    <submittedName>
        <fullName evidence="1">Polymerase</fullName>
    </submittedName>
</protein>
<proteinExistence type="predicted"/>
<sequence>MKSLNNQELATLLQGAKTIEADGSGLKVAQLEGGDFLKLFRRRRWLSTALWAPPARRFADNARNLLALGIGAPKVTELLQLPQRQSAVRYQPLPGQTLRAHWAALNAIQRAEQVEQFGAFLGLLHEKGLYFRSLHLGNVLRLPDDGFGLIDLSDMFISARALTDGKRQRNLKHMLRYADDANWLLQQHQADWLNGYAQTASKQAADKLARALHKMQAVHSGDN</sequence>
<gene>
    <name evidence="1" type="ORF">AXE65_05320</name>
</gene>
<dbReference type="EMBL" id="LSZO01000184">
    <property type="protein sequence ID" value="KXU36331.1"/>
    <property type="molecule type" value="Genomic_DNA"/>
</dbReference>
<dbReference type="OrthoDB" id="8534453at2"/>
<dbReference type="InterPro" id="IPR011009">
    <property type="entry name" value="Kinase-like_dom_sf"/>
</dbReference>
<dbReference type="AlphaFoldDB" id="A0A139SPF2"/>